<feature type="region of interest" description="Disordered" evidence="2">
    <location>
        <begin position="1"/>
        <end position="31"/>
    </location>
</feature>
<feature type="coiled-coil region" evidence="1">
    <location>
        <begin position="107"/>
        <end position="134"/>
    </location>
</feature>
<dbReference type="Proteomes" id="UP000259221">
    <property type="component" value="Unassembled WGS sequence"/>
</dbReference>
<dbReference type="AlphaFoldDB" id="A0A3E1J1X9"/>
<comment type="caution">
    <text evidence="4">The sequence shown here is derived from an EMBL/GenBank/DDBJ whole genome shotgun (WGS) entry which is preliminary data.</text>
</comment>
<keyword evidence="3" id="KW-1133">Transmembrane helix</keyword>
<keyword evidence="3" id="KW-0812">Transmembrane</keyword>
<feature type="region of interest" description="Disordered" evidence="2">
    <location>
        <begin position="155"/>
        <end position="215"/>
    </location>
</feature>
<accession>A0A3E1J1X9</accession>
<feature type="compositionally biased region" description="Low complexity" evidence="2">
    <location>
        <begin position="173"/>
        <end position="209"/>
    </location>
</feature>
<dbReference type="EMBL" id="LRTV01000001">
    <property type="protein sequence ID" value="RFD80360.1"/>
    <property type="molecule type" value="Genomic_DNA"/>
</dbReference>
<dbReference type="OrthoDB" id="3240362at2"/>
<evidence type="ECO:0000256" key="3">
    <source>
        <dbReference type="SAM" id="Phobius"/>
    </source>
</evidence>
<protein>
    <submittedName>
        <fullName evidence="4">Uncharacterized protein</fullName>
    </submittedName>
</protein>
<feature type="compositionally biased region" description="Basic and acidic residues" evidence="2">
    <location>
        <begin position="155"/>
        <end position="172"/>
    </location>
</feature>
<feature type="transmembrane region" description="Helical" evidence="3">
    <location>
        <begin position="67"/>
        <end position="89"/>
    </location>
</feature>
<reference evidence="4 5" key="1">
    <citation type="submission" date="2016-02" db="EMBL/GenBank/DDBJ databases">
        <authorList>
            <person name="Alioto T."/>
            <person name="Alioto T."/>
        </authorList>
    </citation>
    <scope>NUCLEOTIDE SEQUENCE [LARGE SCALE GENOMIC DNA]</scope>
    <source>
        <strain evidence="4 5">NR010</strain>
    </source>
</reference>
<feature type="compositionally biased region" description="Basic and acidic residues" evidence="2">
    <location>
        <begin position="22"/>
        <end position="31"/>
    </location>
</feature>
<evidence type="ECO:0000256" key="2">
    <source>
        <dbReference type="SAM" id="MobiDB-lite"/>
    </source>
</evidence>
<organism evidence="4 5">
    <name type="scientific">Gardnerella vaginalis</name>
    <dbReference type="NCBI Taxonomy" id="2702"/>
    <lineage>
        <taxon>Bacteria</taxon>
        <taxon>Bacillati</taxon>
        <taxon>Actinomycetota</taxon>
        <taxon>Actinomycetes</taxon>
        <taxon>Bifidobacteriales</taxon>
        <taxon>Bifidobacteriaceae</taxon>
        <taxon>Gardnerella</taxon>
    </lineage>
</organism>
<gene>
    <name evidence="4" type="ORF">AXE77_02415</name>
</gene>
<keyword evidence="3" id="KW-0472">Membrane</keyword>
<sequence>MVIGMKSRVLRSTSSASAPAGRVKDAATRKDYSHNSVTSAFQAGKAHASSVSERFHRVMAWSNTRKVPLINCVIIVIFMVVTLLSSLMLRTQMAEISFEQTAVQSRIARLRQDVETTQAKLDTLEAELPAKAQEMGMVPQQGSIAIDLSDYAAKRKNGEAERKKADRHDEKQQSSQQSSQSSQSSQSNQSQQSQQSQQSNQNNQNQQQSAIQEKH</sequence>
<evidence type="ECO:0000313" key="4">
    <source>
        <dbReference type="EMBL" id="RFD80360.1"/>
    </source>
</evidence>
<dbReference type="RefSeq" id="WP_116711955.1">
    <property type="nucleotide sequence ID" value="NZ_LRTV01000001.1"/>
</dbReference>
<keyword evidence="1" id="KW-0175">Coiled coil</keyword>
<proteinExistence type="predicted"/>
<evidence type="ECO:0000256" key="1">
    <source>
        <dbReference type="SAM" id="Coils"/>
    </source>
</evidence>
<name>A0A3E1J1X9_GARVA</name>
<evidence type="ECO:0000313" key="5">
    <source>
        <dbReference type="Proteomes" id="UP000259221"/>
    </source>
</evidence>